<dbReference type="PANTHER" id="PTHR36030:SF1">
    <property type="entry name" value="CALMODULIN-BINDING DOMAIN-CONTAINING PROTEIN"/>
    <property type="match status" value="1"/>
</dbReference>
<keyword evidence="2" id="KW-1185">Reference proteome</keyword>
<proteinExistence type="predicted"/>
<evidence type="ECO:0000313" key="1">
    <source>
        <dbReference type="EMBL" id="GMH23872.1"/>
    </source>
</evidence>
<dbReference type="Proteomes" id="UP001279734">
    <property type="component" value="Unassembled WGS sequence"/>
</dbReference>
<protein>
    <submittedName>
        <fullName evidence="1">Uncharacterized protein</fullName>
    </submittedName>
</protein>
<reference evidence="1" key="1">
    <citation type="submission" date="2023-05" db="EMBL/GenBank/DDBJ databases">
        <title>Nepenthes gracilis genome sequencing.</title>
        <authorList>
            <person name="Fukushima K."/>
        </authorList>
    </citation>
    <scope>NUCLEOTIDE SEQUENCE</scope>
    <source>
        <strain evidence="1">SING2019-196</strain>
    </source>
</reference>
<organism evidence="1 2">
    <name type="scientific">Nepenthes gracilis</name>
    <name type="common">Slender pitcher plant</name>
    <dbReference type="NCBI Taxonomy" id="150966"/>
    <lineage>
        <taxon>Eukaryota</taxon>
        <taxon>Viridiplantae</taxon>
        <taxon>Streptophyta</taxon>
        <taxon>Embryophyta</taxon>
        <taxon>Tracheophyta</taxon>
        <taxon>Spermatophyta</taxon>
        <taxon>Magnoliopsida</taxon>
        <taxon>eudicotyledons</taxon>
        <taxon>Gunneridae</taxon>
        <taxon>Pentapetalae</taxon>
        <taxon>Caryophyllales</taxon>
        <taxon>Nepenthaceae</taxon>
        <taxon>Nepenthes</taxon>
    </lineage>
</organism>
<dbReference type="PANTHER" id="PTHR36030">
    <property type="entry name" value="CALMODULIN-BINDING DOMAIN-CONTAINING PROTEIN"/>
    <property type="match status" value="1"/>
</dbReference>
<dbReference type="AlphaFoldDB" id="A0AAD3T720"/>
<evidence type="ECO:0000313" key="2">
    <source>
        <dbReference type="Proteomes" id="UP001279734"/>
    </source>
</evidence>
<gene>
    <name evidence="1" type="ORF">Nepgr_025715</name>
</gene>
<accession>A0AAD3T720</accession>
<comment type="caution">
    <text evidence="1">The sequence shown here is derived from an EMBL/GenBank/DDBJ whole genome shotgun (WGS) entry which is preliminary data.</text>
</comment>
<name>A0AAD3T720_NEPGR</name>
<sequence length="110" mass="12179">MDSNNKRRGFVKPKLMSSISRAANHFTSKVVRAPNRSSSSVSYIANLDMAPQPVYTASTVIFSDGGLVHDDNTGQLGEYFGAIADDRIDMKAASYINCVRERFRIEQTQS</sequence>
<dbReference type="EMBL" id="BSYO01000027">
    <property type="protein sequence ID" value="GMH23872.1"/>
    <property type="molecule type" value="Genomic_DNA"/>
</dbReference>